<evidence type="ECO:0000313" key="15">
    <source>
        <dbReference type="Proteomes" id="UP000243558"/>
    </source>
</evidence>
<evidence type="ECO:0000259" key="13">
    <source>
        <dbReference type="Pfam" id="PF08323"/>
    </source>
</evidence>
<dbReference type="UniPathway" id="UPA00164"/>
<gene>
    <name evidence="11 14" type="primary">glgA</name>
    <name evidence="14" type="ORF">QV01_09905</name>
</gene>
<dbReference type="SUPFAM" id="SSF53756">
    <property type="entry name" value="UDP-Glycosyltransferase/glycogen phosphorylase"/>
    <property type="match status" value="1"/>
</dbReference>
<accession>A0A1A7NMD9</accession>
<feature type="domain" description="Glycosyl transferase family 1" evidence="12">
    <location>
        <begin position="286"/>
        <end position="448"/>
    </location>
</feature>
<dbReference type="GO" id="GO:0009011">
    <property type="term" value="F:alpha-1,4-glucan glucosyltransferase (ADP-glucose donor) activity"/>
    <property type="evidence" value="ECO:0007669"/>
    <property type="project" value="UniProtKB-UniRule"/>
</dbReference>
<evidence type="ECO:0000256" key="5">
    <source>
        <dbReference type="ARBA" id="ARBA00012588"/>
    </source>
</evidence>
<dbReference type="InterPro" id="IPR011835">
    <property type="entry name" value="GS/SS"/>
</dbReference>
<evidence type="ECO:0000256" key="8">
    <source>
        <dbReference type="ARBA" id="ARBA00022679"/>
    </source>
</evidence>
<evidence type="ECO:0000256" key="3">
    <source>
        <dbReference type="ARBA" id="ARBA00004964"/>
    </source>
</evidence>
<dbReference type="EC" id="2.4.1.21" evidence="5 11"/>
<evidence type="ECO:0000256" key="1">
    <source>
        <dbReference type="ARBA" id="ARBA00001478"/>
    </source>
</evidence>
<comment type="pathway">
    <text evidence="3 11">Glycan biosynthesis; glycogen biosynthesis.</text>
</comment>
<reference evidence="14 15" key="1">
    <citation type="submission" date="2014-11" db="EMBL/GenBank/DDBJ databases">
        <title>Pan-genome of Gallibacterium spp.</title>
        <authorList>
            <person name="Kudirkiene E."/>
            <person name="Bojesen A.M."/>
        </authorList>
    </citation>
    <scope>NUCLEOTIDE SEQUENCE [LARGE SCALE GENOMIC DNA]</scope>
    <source>
        <strain evidence="14 15">F151</strain>
    </source>
</reference>
<dbReference type="InterPro" id="IPR001296">
    <property type="entry name" value="Glyco_trans_1"/>
</dbReference>
<name>A0A1A7NMD9_9PAST</name>
<evidence type="ECO:0000256" key="9">
    <source>
        <dbReference type="ARBA" id="ARBA00023056"/>
    </source>
</evidence>
<evidence type="ECO:0000256" key="6">
    <source>
        <dbReference type="ARBA" id="ARBA00019935"/>
    </source>
</evidence>
<dbReference type="PANTHER" id="PTHR45825">
    <property type="entry name" value="GRANULE-BOUND STARCH SYNTHASE 1, CHLOROPLASTIC/AMYLOPLASTIC"/>
    <property type="match status" value="1"/>
</dbReference>
<feature type="domain" description="Starch synthase catalytic" evidence="13">
    <location>
        <begin position="2"/>
        <end position="233"/>
    </location>
</feature>
<sequence>MKVLHICSELYPLIKTGGLADVMGALPFAQKAEGMDVRVVLPMYPAVAEKLQHEHSLHLFTFAGHIEIRHAEYQGIGIYLINAPHLFNRNGNPYHNEYYQDYADNYLRFAILGWTGAALAAGADTWWGAADVLHMHDWQAGLAGAYAVAWNLPVKKIFTIHNLAYAGCFDARHMAELQLPHHFFHVDGLEFYGQISYLKAGLYYADEITAVSPTYAQEITDPSMAYGFDGLLQTRAAQQRLHGILNGVDDQVWNPATDTNIAKAYKVGKMQGKKKDKEDLQAEFGLAQNPDAPLLVMVTRLVEQKGADLVVAAAEAMVRKGIQLAVLGSGAPHLEESLRYLAATYPQQIGVKIAYNEALSHRMVAGGDVILVPSRFEPCGLTQLYGLKYGTLPLVRSTGGLADTVVDTTPETQKEKTATGFVFLHADVNGFLYAVDKMLEVWAKPRQWSLIRSTAMQQDFSWQKAAKSYLALYSK</sequence>
<evidence type="ECO:0000259" key="12">
    <source>
        <dbReference type="Pfam" id="PF00534"/>
    </source>
</evidence>
<dbReference type="AlphaFoldDB" id="A0A1A7NMD9"/>
<dbReference type="PANTHER" id="PTHR45825:SF11">
    <property type="entry name" value="ALPHA AMYLASE DOMAIN-CONTAINING PROTEIN"/>
    <property type="match status" value="1"/>
</dbReference>
<dbReference type="GO" id="GO:0004373">
    <property type="term" value="F:alpha-1,4-glucan glucosyltransferase (UDP-glucose donor) activity"/>
    <property type="evidence" value="ECO:0007669"/>
    <property type="project" value="InterPro"/>
</dbReference>
<keyword evidence="8 11" id="KW-0808">Transferase</keyword>
<comment type="function">
    <text evidence="2 11">Synthesizes alpha-1,4-glucan chains using ADP-glucose.</text>
</comment>
<evidence type="ECO:0000256" key="7">
    <source>
        <dbReference type="ARBA" id="ARBA00022676"/>
    </source>
</evidence>
<dbReference type="HAMAP" id="MF_00484">
    <property type="entry name" value="Glycogen_synth"/>
    <property type="match status" value="1"/>
</dbReference>
<dbReference type="RefSeq" id="WP_065239899.1">
    <property type="nucleotide sequence ID" value="NZ_JTJM01000056.1"/>
</dbReference>
<dbReference type="NCBIfam" id="TIGR02095">
    <property type="entry name" value="glgA"/>
    <property type="match status" value="1"/>
</dbReference>
<evidence type="ECO:0000256" key="10">
    <source>
        <dbReference type="ARBA" id="ARBA00031722"/>
    </source>
</evidence>
<organism evidence="14 15">
    <name type="scientific">Gallibacterium genomosp. 3</name>
    <dbReference type="NCBI Taxonomy" id="505345"/>
    <lineage>
        <taxon>Bacteria</taxon>
        <taxon>Pseudomonadati</taxon>
        <taxon>Pseudomonadota</taxon>
        <taxon>Gammaproteobacteria</taxon>
        <taxon>Pasteurellales</taxon>
        <taxon>Pasteurellaceae</taxon>
        <taxon>Gallibacterium</taxon>
    </lineage>
</organism>
<dbReference type="NCBIfam" id="NF001899">
    <property type="entry name" value="PRK00654.1-2"/>
    <property type="match status" value="1"/>
</dbReference>
<dbReference type="PATRIC" id="fig|505345.7.peg.1961"/>
<dbReference type="GO" id="GO:0005978">
    <property type="term" value="P:glycogen biosynthetic process"/>
    <property type="evidence" value="ECO:0007669"/>
    <property type="project" value="UniProtKB-UniRule"/>
</dbReference>
<evidence type="ECO:0000256" key="11">
    <source>
        <dbReference type="HAMAP-Rule" id="MF_00484"/>
    </source>
</evidence>
<dbReference type="Pfam" id="PF08323">
    <property type="entry name" value="Glyco_transf_5"/>
    <property type="match status" value="1"/>
</dbReference>
<protein>
    <recommendedName>
        <fullName evidence="6 11">Glycogen synthase</fullName>
        <ecNumber evidence="5 11">2.4.1.21</ecNumber>
    </recommendedName>
    <alternativeName>
        <fullName evidence="10 11">Starch [bacterial glycogen] synthase</fullName>
    </alternativeName>
</protein>
<dbReference type="Proteomes" id="UP000243558">
    <property type="component" value="Unassembled WGS sequence"/>
</dbReference>
<dbReference type="EMBL" id="JTJM01000056">
    <property type="protein sequence ID" value="OBW90696.1"/>
    <property type="molecule type" value="Genomic_DNA"/>
</dbReference>
<dbReference type="CDD" id="cd03791">
    <property type="entry name" value="GT5_Glycogen_synthase_DULL1-like"/>
    <property type="match status" value="1"/>
</dbReference>
<comment type="catalytic activity">
    <reaction evidence="1 11">
        <text>[(1-&gt;4)-alpha-D-glucosyl](n) + ADP-alpha-D-glucose = [(1-&gt;4)-alpha-D-glucosyl](n+1) + ADP + H(+)</text>
        <dbReference type="Rhea" id="RHEA:18189"/>
        <dbReference type="Rhea" id="RHEA-COMP:9584"/>
        <dbReference type="Rhea" id="RHEA-COMP:9587"/>
        <dbReference type="ChEBI" id="CHEBI:15378"/>
        <dbReference type="ChEBI" id="CHEBI:15444"/>
        <dbReference type="ChEBI" id="CHEBI:57498"/>
        <dbReference type="ChEBI" id="CHEBI:456216"/>
        <dbReference type="EC" id="2.4.1.21"/>
    </reaction>
</comment>
<evidence type="ECO:0000256" key="4">
    <source>
        <dbReference type="ARBA" id="ARBA00010281"/>
    </source>
</evidence>
<proteinExistence type="inferred from homology"/>
<evidence type="ECO:0000313" key="14">
    <source>
        <dbReference type="EMBL" id="OBW90696.1"/>
    </source>
</evidence>
<dbReference type="Gene3D" id="3.40.50.2000">
    <property type="entry name" value="Glycogen Phosphorylase B"/>
    <property type="match status" value="2"/>
</dbReference>
<comment type="caution">
    <text evidence="14">The sequence shown here is derived from an EMBL/GenBank/DDBJ whole genome shotgun (WGS) entry which is preliminary data.</text>
</comment>
<evidence type="ECO:0000256" key="2">
    <source>
        <dbReference type="ARBA" id="ARBA00002764"/>
    </source>
</evidence>
<dbReference type="Pfam" id="PF00534">
    <property type="entry name" value="Glycos_transf_1"/>
    <property type="match status" value="1"/>
</dbReference>
<dbReference type="FunFam" id="3.40.50.2000:FF:000011">
    <property type="entry name" value="Glycogen synthase"/>
    <property type="match status" value="1"/>
</dbReference>
<dbReference type="GO" id="GO:0005829">
    <property type="term" value="C:cytosol"/>
    <property type="evidence" value="ECO:0007669"/>
    <property type="project" value="TreeGrafter"/>
</dbReference>
<keyword evidence="7 11" id="KW-0328">Glycosyltransferase</keyword>
<dbReference type="OrthoDB" id="9808590at2"/>
<dbReference type="InterPro" id="IPR013534">
    <property type="entry name" value="Starch_synth_cat_dom"/>
</dbReference>
<feature type="binding site" evidence="11">
    <location>
        <position position="15"/>
    </location>
    <ligand>
        <name>ADP-alpha-D-glucose</name>
        <dbReference type="ChEBI" id="CHEBI:57498"/>
    </ligand>
</feature>
<keyword evidence="9 11" id="KW-0320">Glycogen biosynthesis</keyword>
<keyword evidence="15" id="KW-1185">Reference proteome</keyword>
<comment type="similarity">
    <text evidence="4 11">Belongs to the glycosyltransferase 1 family. Bacterial/plant glycogen synthase subfamily.</text>
</comment>